<name>A0ABD3M994_9STRA</name>
<protein>
    <submittedName>
        <fullName evidence="3">Uncharacterized protein</fullName>
    </submittedName>
</protein>
<evidence type="ECO:0000256" key="2">
    <source>
        <dbReference type="SAM" id="SignalP"/>
    </source>
</evidence>
<evidence type="ECO:0000313" key="4">
    <source>
        <dbReference type="Proteomes" id="UP001530293"/>
    </source>
</evidence>
<comment type="caution">
    <text evidence="3">The sequence shown here is derived from an EMBL/GenBank/DDBJ whole genome shotgun (WGS) entry which is preliminary data.</text>
</comment>
<evidence type="ECO:0000313" key="3">
    <source>
        <dbReference type="EMBL" id="KAL3758541.1"/>
    </source>
</evidence>
<feature type="signal peptide" evidence="2">
    <location>
        <begin position="1"/>
        <end position="24"/>
    </location>
</feature>
<feature type="chain" id="PRO_5044795695" evidence="2">
    <location>
        <begin position="25"/>
        <end position="327"/>
    </location>
</feature>
<accession>A0ABD3M994</accession>
<proteinExistence type="predicted"/>
<evidence type="ECO:0000256" key="1">
    <source>
        <dbReference type="SAM" id="MobiDB-lite"/>
    </source>
</evidence>
<organism evidence="3 4">
    <name type="scientific">Discostella pseudostelligera</name>
    <dbReference type="NCBI Taxonomy" id="259834"/>
    <lineage>
        <taxon>Eukaryota</taxon>
        <taxon>Sar</taxon>
        <taxon>Stramenopiles</taxon>
        <taxon>Ochrophyta</taxon>
        <taxon>Bacillariophyta</taxon>
        <taxon>Coscinodiscophyceae</taxon>
        <taxon>Thalassiosirophycidae</taxon>
        <taxon>Stephanodiscales</taxon>
        <taxon>Stephanodiscaceae</taxon>
        <taxon>Discostella</taxon>
    </lineage>
</organism>
<dbReference type="Proteomes" id="UP001530293">
    <property type="component" value="Unassembled WGS sequence"/>
</dbReference>
<gene>
    <name evidence="3" type="ORF">ACHAWU_008295</name>
</gene>
<feature type="region of interest" description="Disordered" evidence="1">
    <location>
        <begin position="283"/>
        <end position="327"/>
    </location>
</feature>
<dbReference type="AlphaFoldDB" id="A0ABD3M994"/>
<sequence>MTMRVSTLLFVVFIGSGGSSSVTAFSPVSSTSVRASSSSSLFASKPPTPTRTHVDADDHAVGIAPHATSLTVVSRAICGAALSLAIVTLPFLIGGSSPANADEWGKETEAPTLFTGETVMICKKRGPLGACLETTLRTSENDNDKALSYFKDPAPALKLRRQQDIDTLNQESEGNELIQKLRRQSLDNKEKNDLAVLQKTLMNDRGASFGPFDRQVVILNTDGVTFTLLQNPQAMRLKDAGYIDDQRRFIIQPSKEVIEDALVAKEGSGEGLGGALKGFFGGGGSSGGGSDGTAPVVNDGSVEVATPSSTPDVEVDGSKIDSQAVEE</sequence>
<keyword evidence="4" id="KW-1185">Reference proteome</keyword>
<keyword evidence="2" id="KW-0732">Signal</keyword>
<reference evidence="3 4" key="1">
    <citation type="submission" date="2024-10" db="EMBL/GenBank/DDBJ databases">
        <title>Updated reference genomes for cyclostephanoid diatoms.</title>
        <authorList>
            <person name="Roberts W.R."/>
            <person name="Alverson A.J."/>
        </authorList>
    </citation>
    <scope>NUCLEOTIDE SEQUENCE [LARGE SCALE GENOMIC DNA]</scope>
    <source>
        <strain evidence="3 4">AJA232-27</strain>
    </source>
</reference>
<dbReference type="EMBL" id="JALLBG020000228">
    <property type="protein sequence ID" value="KAL3758541.1"/>
    <property type="molecule type" value="Genomic_DNA"/>
</dbReference>